<dbReference type="InterPro" id="IPR032314">
    <property type="entry name" value="DUF4845"/>
</dbReference>
<evidence type="ECO:0000313" key="2">
    <source>
        <dbReference type="Proteomes" id="UP000265619"/>
    </source>
</evidence>
<sequence>MSFLGLVFLAVVAVSVVAVGGQSVPIFIEYQAVLKAAKKAAREGSTVPEVRAIFDRSAVIDSITSIQGKDLEVTKHNERVQVSFSYTREIALAGPAYLVYRFEKQTP</sequence>
<dbReference type="EMBL" id="QXMN01000137">
    <property type="protein sequence ID" value="RIX71692.1"/>
    <property type="molecule type" value="Genomic_DNA"/>
</dbReference>
<protein>
    <submittedName>
        <fullName evidence="1">DUF4845 domain-containing protein</fullName>
    </submittedName>
</protein>
<dbReference type="Pfam" id="PF16137">
    <property type="entry name" value="DUF4845"/>
    <property type="match status" value="1"/>
</dbReference>
<reference evidence="1 2" key="1">
    <citation type="submission" date="2018-09" db="EMBL/GenBank/DDBJ databases">
        <title>Acidovorax cavernicola nov. sp. isolated from Gruta de las Maravillas (Aracena, Spain).</title>
        <authorList>
            <person name="Jurado V."/>
            <person name="Gutierrez-Patricio S."/>
            <person name="Gonzalez-Pimentel J.L."/>
            <person name="Miller A.Z."/>
            <person name="Laiz L."/>
            <person name="Saiz-Jimenez C."/>
        </authorList>
    </citation>
    <scope>NUCLEOTIDE SEQUENCE [LARGE SCALE GENOMIC DNA]</scope>
    <source>
        <strain evidence="1 2">1011MAR4D40.2</strain>
    </source>
</reference>
<gene>
    <name evidence="1" type="ORF">D3H34_31665</name>
</gene>
<evidence type="ECO:0000313" key="1">
    <source>
        <dbReference type="EMBL" id="RIX71692.1"/>
    </source>
</evidence>
<keyword evidence="2" id="KW-1185">Reference proteome</keyword>
<dbReference type="AlphaFoldDB" id="A0A9X8CY89"/>
<accession>A0A9X8CY89</accession>
<dbReference type="Proteomes" id="UP000265619">
    <property type="component" value="Unassembled WGS sequence"/>
</dbReference>
<organism evidence="1 2">
    <name type="scientific">Acidovorax cavernicola</name>
    <dbReference type="NCBI Taxonomy" id="1675792"/>
    <lineage>
        <taxon>Bacteria</taxon>
        <taxon>Pseudomonadati</taxon>
        <taxon>Pseudomonadota</taxon>
        <taxon>Betaproteobacteria</taxon>
        <taxon>Burkholderiales</taxon>
        <taxon>Comamonadaceae</taxon>
        <taxon>Acidovorax</taxon>
    </lineage>
</organism>
<proteinExistence type="predicted"/>
<dbReference type="OrthoDB" id="9133279at2"/>
<comment type="caution">
    <text evidence="1">The sequence shown here is derived from an EMBL/GenBank/DDBJ whole genome shotgun (WGS) entry which is preliminary data.</text>
</comment>
<name>A0A9X8CY89_9BURK</name>